<comment type="caution">
    <text evidence="1">The sequence shown here is derived from an EMBL/GenBank/DDBJ whole genome shotgun (WGS) entry which is preliminary data.</text>
</comment>
<gene>
    <name evidence="1" type="ORF">ACFFV7_51045</name>
</gene>
<dbReference type="RefSeq" id="WP_189648152.1">
    <property type="nucleotide sequence ID" value="NZ_BMRC01000006.1"/>
</dbReference>
<keyword evidence="2" id="KW-1185">Reference proteome</keyword>
<reference evidence="1 2" key="1">
    <citation type="submission" date="2024-09" db="EMBL/GenBank/DDBJ databases">
        <authorList>
            <person name="Sun Q."/>
            <person name="Mori K."/>
        </authorList>
    </citation>
    <scope>NUCLEOTIDE SEQUENCE [LARGE SCALE GENOMIC DNA]</scope>
    <source>
        <strain evidence="1 2">CCM 3426</strain>
    </source>
</reference>
<accession>A0ABV5IYF3</accession>
<dbReference type="EMBL" id="JBHMEI010000104">
    <property type="protein sequence ID" value="MFB9209599.1"/>
    <property type="molecule type" value="Genomic_DNA"/>
</dbReference>
<evidence type="ECO:0000313" key="2">
    <source>
        <dbReference type="Proteomes" id="UP001589647"/>
    </source>
</evidence>
<sequence length="107" mass="12231">MADDYRERCADAAMKAWGEQATMLCDHSQIIPIGAVVDAVLTVRDQDTETLRSENEDLRKRLGAAEANVARIRTYIDEKFRFWCSPFGVAAQYANDLISFIDRETRR</sequence>
<dbReference type="Proteomes" id="UP001589647">
    <property type="component" value="Unassembled WGS sequence"/>
</dbReference>
<proteinExistence type="predicted"/>
<organism evidence="1 2">
    <name type="scientific">Nonomuraea spiralis</name>
    <dbReference type="NCBI Taxonomy" id="46182"/>
    <lineage>
        <taxon>Bacteria</taxon>
        <taxon>Bacillati</taxon>
        <taxon>Actinomycetota</taxon>
        <taxon>Actinomycetes</taxon>
        <taxon>Streptosporangiales</taxon>
        <taxon>Streptosporangiaceae</taxon>
        <taxon>Nonomuraea</taxon>
    </lineage>
</organism>
<evidence type="ECO:0000313" key="1">
    <source>
        <dbReference type="EMBL" id="MFB9209599.1"/>
    </source>
</evidence>
<protein>
    <submittedName>
        <fullName evidence="1">Uncharacterized protein</fullName>
    </submittedName>
</protein>
<name>A0ABV5IYF3_9ACTN</name>